<evidence type="ECO:0000313" key="9">
    <source>
        <dbReference type="EMBL" id="KAG9233389.1"/>
    </source>
</evidence>
<dbReference type="Pfam" id="PF00172">
    <property type="entry name" value="Zn_clus"/>
    <property type="match status" value="1"/>
</dbReference>
<dbReference type="CDD" id="cd00067">
    <property type="entry name" value="GAL4"/>
    <property type="match status" value="1"/>
</dbReference>
<dbReference type="CDD" id="cd12148">
    <property type="entry name" value="fungal_TF_MHR"/>
    <property type="match status" value="1"/>
</dbReference>
<dbReference type="GO" id="GO:0008270">
    <property type="term" value="F:zinc ion binding"/>
    <property type="evidence" value="ECO:0007669"/>
    <property type="project" value="InterPro"/>
</dbReference>
<evidence type="ECO:0000256" key="1">
    <source>
        <dbReference type="ARBA" id="ARBA00022723"/>
    </source>
</evidence>
<feature type="domain" description="Zn(2)-C6 fungal-type" evidence="8">
    <location>
        <begin position="36"/>
        <end position="65"/>
    </location>
</feature>
<dbReference type="PANTHER" id="PTHR31779">
    <property type="entry name" value="2-NITROPROPANE DIOXYGENASE FAMILY, PUTATIVE (AFU_ORTHOLOGUE AFUA_2G17430)-RELATED"/>
    <property type="match status" value="1"/>
</dbReference>
<comment type="caution">
    <text evidence="9">The sequence shown here is derived from an EMBL/GenBank/DDBJ whole genome shotgun (WGS) entry which is preliminary data.</text>
</comment>
<dbReference type="GO" id="GO:0006351">
    <property type="term" value="P:DNA-templated transcription"/>
    <property type="evidence" value="ECO:0007669"/>
    <property type="project" value="InterPro"/>
</dbReference>
<keyword evidence="2" id="KW-0862">Zinc</keyword>
<dbReference type="AlphaFoldDB" id="A0A9P7YGL9"/>
<dbReference type="EMBL" id="MU251503">
    <property type="protein sequence ID" value="KAG9233389.1"/>
    <property type="molecule type" value="Genomic_DNA"/>
</dbReference>
<evidence type="ECO:0000256" key="3">
    <source>
        <dbReference type="ARBA" id="ARBA00023015"/>
    </source>
</evidence>
<dbReference type="InterPro" id="IPR036864">
    <property type="entry name" value="Zn2-C6_fun-type_DNA-bd_sf"/>
</dbReference>
<evidence type="ECO:0000256" key="2">
    <source>
        <dbReference type="ARBA" id="ARBA00022833"/>
    </source>
</evidence>
<dbReference type="OrthoDB" id="4064873at2759"/>
<dbReference type="Proteomes" id="UP000824998">
    <property type="component" value="Unassembled WGS sequence"/>
</dbReference>
<dbReference type="GO" id="GO:0003677">
    <property type="term" value="F:DNA binding"/>
    <property type="evidence" value="ECO:0007669"/>
    <property type="project" value="UniProtKB-KW"/>
</dbReference>
<gene>
    <name evidence="9" type="ORF">BJ875DRAFT_378747</name>
</gene>
<dbReference type="PROSITE" id="PS00463">
    <property type="entry name" value="ZN2_CY6_FUNGAL_1"/>
    <property type="match status" value="1"/>
</dbReference>
<name>A0A9P7YGL9_9HELO</name>
<evidence type="ECO:0000313" key="10">
    <source>
        <dbReference type="Proteomes" id="UP000824998"/>
    </source>
</evidence>
<reference evidence="9" key="1">
    <citation type="journal article" date="2021" name="IMA Fungus">
        <title>Genomic characterization of three marine fungi, including Emericellopsis atlantica sp. nov. with signatures of a generalist lifestyle and marine biomass degradation.</title>
        <authorList>
            <person name="Hagestad O.C."/>
            <person name="Hou L."/>
            <person name="Andersen J.H."/>
            <person name="Hansen E.H."/>
            <person name="Altermark B."/>
            <person name="Li C."/>
            <person name="Kuhnert E."/>
            <person name="Cox R.J."/>
            <person name="Crous P.W."/>
            <person name="Spatafora J.W."/>
            <person name="Lail K."/>
            <person name="Amirebrahimi M."/>
            <person name="Lipzen A."/>
            <person name="Pangilinan J."/>
            <person name="Andreopoulos W."/>
            <person name="Hayes R.D."/>
            <person name="Ng V."/>
            <person name="Grigoriev I.V."/>
            <person name="Jackson S.A."/>
            <person name="Sutton T.D.S."/>
            <person name="Dobson A.D.W."/>
            <person name="Rama T."/>
        </authorList>
    </citation>
    <scope>NUCLEOTIDE SEQUENCE</scope>
    <source>
        <strain evidence="9">TRa018bII</strain>
    </source>
</reference>
<feature type="compositionally biased region" description="Low complexity" evidence="7">
    <location>
        <begin position="74"/>
        <end position="91"/>
    </location>
</feature>
<dbReference type="InterPro" id="IPR001138">
    <property type="entry name" value="Zn2Cys6_DnaBD"/>
</dbReference>
<keyword evidence="3" id="KW-0805">Transcription regulation</keyword>
<dbReference type="SUPFAM" id="SSF57701">
    <property type="entry name" value="Zn2/Cys6 DNA-binding domain"/>
    <property type="match status" value="1"/>
</dbReference>
<feature type="compositionally biased region" description="Low complexity" evidence="7">
    <location>
        <begin position="102"/>
        <end position="120"/>
    </location>
</feature>
<evidence type="ECO:0000256" key="4">
    <source>
        <dbReference type="ARBA" id="ARBA00023125"/>
    </source>
</evidence>
<dbReference type="Gene3D" id="4.10.240.10">
    <property type="entry name" value="Zn(2)-C6 fungal-type DNA-binding domain"/>
    <property type="match status" value="1"/>
</dbReference>
<dbReference type="Pfam" id="PF04082">
    <property type="entry name" value="Fungal_trans"/>
    <property type="match status" value="1"/>
</dbReference>
<dbReference type="PROSITE" id="PS50048">
    <property type="entry name" value="ZN2_CY6_FUNGAL_2"/>
    <property type="match status" value="1"/>
</dbReference>
<keyword evidence="5" id="KW-0804">Transcription</keyword>
<keyword evidence="10" id="KW-1185">Reference proteome</keyword>
<organism evidence="9 10">
    <name type="scientific">Amylocarpus encephaloides</name>
    <dbReference type="NCBI Taxonomy" id="45428"/>
    <lineage>
        <taxon>Eukaryota</taxon>
        <taxon>Fungi</taxon>
        <taxon>Dikarya</taxon>
        <taxon>Ascomycota</taxon>
        <taxon>Pezizomycotina</taxon>
        <taxon>Leotiomycetes</taxon>
        <taxon>Helotiales</taxon>
        <taxon>Helotiales incertae sedis</taxon>
        <taxon>Amylocarpus</taxon>
    </lineage>
</organism>
<evidence type="ECO:0000256" key="7">
    <source>
        <dbReference type="SAM" id="MobiDB-lite"/>
    </source>
</evidence>
<feature type="region of interest" description="Disordered" evidence="7">
    <location>
        <begin position="73"/>
        <end position="120"/>
    </location>
</feature>
<dbReference type="PANTHER" id="PTHR31779:SF3">
    <property type="entry name" value="PROTEIN RDR1"/>
    <property type="match status" value="1"/>
</dbReference>
<sequence length="608" mass="67621">MPTERHISSSPQPQPQPQSQSNSHTQPRVRQRSRRACEPCRKRKIKCDSTEPCNPCSGYGYDCFYRERQKRNASVSNTVVGSPSVVTPSSVRADVSMGNGQNNSNSNTNTNTNNDSSSSTINSLENFLASESIIPRGAHDRDLLHQSVKTRFTSSSSAISFPRILGTQLNLTDTPRLHSYAYNPGTRHERNNIPPTTICSMVSLEDAMRFSDVYFQLVHPVFGMMDKSLYTDHLLEFYRAQHQGTDFEAQVCYVVSLGSYFSKPLDKSPIEAEIVEQGRLCLELSTSFPPGHISVKHVAGFVLRALYLRSTTRPHLSWGASCTAVHLAEAIGLHRKICGDRMKRSLPHLITPLQQEFRYRTFWVTIAVNQFLAAEYGRTRVVLDMVDCHPVESSGGDLTSQTIALMQSVPGRNITGEVTEDPTIALPRTARYAANSPFLTLLRADVCFSIYRTICSRGLALSDEAAAALLEAIRAAMDGVKFLKSMQEPWWNTVWTPFHSICVLLSLRTSASLAMLPATLETLKDIVEHYDSHLAWEALRTATALIEGARAKMSSDLATLDRSLIAVTDLRQSTINAISPDFEWTFGDEFGFSDFLDFSGVMDKSLVP</sequence>
<dbReference type="InterPro" id="IPR007219">
    <property type="entry name" value="XnlR_reg_dom"/>
</dbReference>
<evidence type="ECO:0000256" key="5">
    <source>
        <dbReference type="ARBA" id="ARBA00023163"/>
    </source>
</evidence>
<dbReference type="SMART" id="SM00066">
    <property type="entry name" value="GAL4"/>
    <property type="match status" value="1"/>
</dbReference>
<keyword evidence="6" id="KW-0539">Nucleus</keyword>
<evidence type="ECO:0000259" key="8">
    <source>
        <dbReference type="PROSITE" id="PS50048"/>
    </source>
</evidence>
<evidence type="ECO:0000256" key="6">
    <source>
        <dbReference type="ARBA" id="ARBA00023242"/>
    </source>
</evidence>
<dbReference type="GO" id="GO:0000981">
    <property type="term" value="F:DNA-binding transcription factor activity, RNA polymerase II-specific"/>
    <property type="evidence" value="ECO:0007669"/>
    <property type="project" value="InterPro"/>
</dbReference>
<dbReference type="GO" id="GO:0009410">
    <property type="term" value="P:response to xenobiotic stimulus"/>
    <property type="evidence" value="ECO:0007669"/>
    <property type="project" value="TreeGrafter"/>
</dbReference>
<keyword evidence="4" id="KW-0238">DNA-binding</keyword>
<proteinExistence type="predicted"/>
<keyword evidence="1" id="KW-0479">Metal-binding</keyword>
<accession>A0A9P7YGL9</accession>
<protein>
    <recommendedName>
        <fullName evidence="8">Zn(2)-C6 fungal-type domain-containing protein</fullName>
    </recommendedName>
</protein>
<dbReference type="InterPro" id="IPR052478">
    <property type="entry name" value="Metabolite_Synth_Reg"/>
</dbReference>
<feature type="region of interest" description="Disordered" evidence="7">
    <location>
        <begin position="1"/>
        <end position="41"/>
    </location>
</feature>